<dbReference type="InterPro" id="IPR051099">
    <property type="entry name" value="AGR/TXD"/>
</dbReference>
<proteinExistence type="predicted"/>
<feature type="domain" description="Thioredoxin" evidence="3">
    <location>
        <begin position="7"/>
        <end position="148"/>
    </location>
</feature>
<dbReference type="InterPro" id="IPR013766">
    <property type="entry name" value="Thioredoxin_domain"/>
</dbReference>
<dbReference type="PANTHER" id="PTHR15337:SF11">
    <property type="entry name" value="THIOREDOXIN DOMAIN-CONTAINING PROTEIN"/>
    <property type="match status" value="1"/>
</dbReference>
<organism evidence="4 5">
    <name type="scientific">Akkermansia muciniphila</name>
    <dbReference type="NCBI Taxonomy" id="239935"/>
    <lineage>
        <taxon>Bacteria</taxon>
        <taxon>Pseudomonadati</taxon>
        <taxon>Verrucomicrobiota</taxon>
        <taxon>Verrucomicrobiia</taxon>
        <taxon>Verrucomicrobiales</taxon>
        <taxon>Akkermansiaceae</taxon>
        <taxon>Akkermansia</taxon>
    </lineage>
</organism>
<dbReference type="PANTHER" id="PTHR15337">
    <property type="entry name" value="ANTERIOR GRADIENT PROTEIN-RELATED"/>
    <property type="match status" value="1"/>
</dbReference>
<evidence type="ECO:0000313" key="5">
    <source>
        <dbReference type="Proteomes" id="UP000235914"/>
    </source>
</evidence>
<name>A0AAP8NKM1_9BACT</name>
<evidence type="ECO:0000256" key="2">
    <source>
        <dbReference type="SAM" id="SignalP"/>
    </source>
</evidence>
<dbReference type="Gene3D" id="3.40.30.10">
    <property type="entry name" value="Glutaredoxin"/>
    <property type="match status" value="1"/>
</dbReference>
<keyword evidence="1 2" id="KW-0732">Signal</keyword>
<dbReference type="Pfam" id="PF13098">
    <property type="entry name" value="Thioredoxin_2"/>
    <property type="match status" value="1"/>
</dbReference>
<feature type="signal peptide" evidence="2">
    <location>
        <begin position="1"/>
        <end position="22"/>
    </location>
</feature>
<comment type="caution">
    <text evidence="4">The sequence shown here is derived from an EMBL/GenBank/DDBJ whole genome shotgun (WGS) entry which is preliminary data.</text>
</comment>
<sequence>MRSSFFPAIGVLSLASALICSASSSWETDWNKALEKAGKSGQPVLVDFTGSDWCPGCIYLRKNIFDTDAFAKYAADHQFVLLELDFPKAAGKMPPEQLKFHEELMRRYGVSSFPTVLLMEGNGAPYAKIMSATRTPEEYLKKLEAAGETRKKLKEAVAAALPLKGKEKLEQLVKALNVLPEDLQPFQKELIAEISVLDPEDKYGFAGKSEKAATMEKQRLMWEQFCRKYSGKFSAADMLAARKEALNMLENKDMLPPIRLEIAKYISDGYALERNFPKVLEYLKIARDADPESQAAKKLEPWIENMRKFVNQEK</sequence>
<dbReference type="AlphaFoldDB" id="A0AAP8NKM1"/>
<dbReference type="RefSeq" id="WP_102736116.1">
    <property type="nucleotide sequence ID" value="NZ_PJKN01000007.1"/>
</dbReference>
<protein>
    <recommendedName>
        <fullName evidence="3">Thioredoxin domain-containing protein</fullName>
    </recommendedName>
</protein>
<dbReference type="PROSITE" id="PS51352">
    <property type="entry name" value="THIOREDOXIN_2"/>
    <property type="match status" value="1"/>
</dbReference>
<dbReference type="EMBL" id="PJKN01000007">
    <property type="protein sequence ID" value="PNC53861.1"/>
    <property type="molecule type" value="Genomic_DNA"/>
</dbReference>
<accession>A0AAP8NKM1</accession>
<gene>
    <name evidence="4" type="ORF">CXU09_11250</name>
</gene>
<evidence type="ECO:0000259" key="3">
    <source>
        <dbReference type="PROSITE" id="PS51352"/>
    </source>
</evidence>
<reference evidence="4 5" key="1">
    <citation type="journal article" date="2017" name="BMC Genomics">
        <title>Genome sequencing of 39 Akkermansia muciniphila isolates reveals its population structure, genomic and functional diverisity, and global distribution in mammalian gut microbiotas.</title>
        <authorList>
            <person name="Guo X."/>
            <person name="Li S."/>
            <person name="Zhang J."/>
            <person name="Wu F."/>
            <person name="Li X."/>
            <person name="Wu D."/>
            <person name="Zhang M."/>
            <person name="Ou Z."/>
            <person name="Jie Z."/>
            <person name="Yan Q."/>
            <person name="Li P."/>
            <person name="Yi J."/>
            <person name="Peng Y."/>
        </authorList>
    </citation>
    <scope>NUCLEOTIDE SEQUENCE [LARGE SCALE GENOMIC DNA]</scope>
    <source>
        <strain evidence="4 5">GP43</strain>
    </source>
</reference>
<dbReference type="SUPFAM" id="SSF52833">
    <property type="entry name" value="Thioredoxin-like"/>
    <property type="match status" value="1"/>
</dbReference>
<evidence type="ECO:0000256" key="1">
    <source>
        <dbReference type="ARBA" id="ARBA00022729"/>
    </source>
</evidence>
<dbReference type="InterPro" id="IPR012336">
    <property type="entry name" value="Thioredoxin-like_fold"/>
</dbReference>
<evidence type="ECO:0000313" key="4">
    <source>
        <dbReference type="EMBL" id="PNC53861.1"/>
    </source>
</evidence>
<feature type="chain" id="PRO_5042941522" description="Thioredoxin domain-containing protein" evidence="2">
    <location>
        <begin position="23"/>
        <end position="314"/>
    </location>
</feature>
<dbReference type="Proteomes" id="UP000235914">
    <property type="component" value="Unassembled WGS sequence"/>
</dbReference>
<dbReference type="InterPro" id="IPR036249">
    <property type="entry name" value="Thioredoxin-like_sf"/>
</dbReference>